<dbReference type="KEGG" id="aii:E4K63_05440"/>
<dbReference type="Pfam" id="PF13358">
    <property type="entry name" value="DDE_3"/>
    <property type="match status" value="1"/>
</dbReference>
<dbReference type="Proteomes" id="UP000502004">
    <property type="component" value="Chromosome"/>
</dbReference>
<evidence type="ECO:0000313" key="2">
    <source>
        <dbReference type="EMBL" id="QIV96302.1"/>
    </source>
</evidence>
<dbReference type="Gene3D" id="3.30.420.10">
    <property type="entry name" value="Ribonuclease H-like superfamily/Ribonuclease H"/>
    <property type="match status" value="1"/>
</dbReference>
<name>A0AAE7CQZ3_9GAMM</name>
<sequence length="96" mass="10890">MTVKVVRLTPVSIRNPSGDSSLICSNFINIIPIKIKSLNNSESYARGLMLDDIVKARHIVEFLPAYSPDLNPIENKWAEKKAFIRKYKCSVTQCYS</sequence>
<feature type="domain" description="Tc1-like transposase DDE" evidence="1">
    <location>
        <begin position="55"/>
        <end position="86"/>
    </location>
</feature>
<reference evidence="2 3" key="1">
    <citation type="submission" date="2019-03" db="EMBL/GenBank/DDBJ databases">
        <title>Complete Genome Sequence of Allofrancisella inopinata Strain SYSU YG23 Isolated from Water-Cooling Systems in China.</title>
        <authorList>
            <person name="Ohrman C."/>
            <person name="Uneklint I."/>
            <person name="Sjodin A."/>
        </authorList>
    </citation>
    <scope>NUCLEOTIDE SEQUENCE [LARGE SCALE GENOMIC DNA]</scope>
    <source>
        <strain evidence="2 3">SYSU YG23</strain>
    </source>
</reference>
<accession>A0AAE7CQZ3</accession>
<evidence type="ECO:0000313" key="3">
    <source>
        <dbReference type="Proteomes" id="UP000502004"/>
    </source>
</evidence>
<dbReference type="InterPro" id="IPR036397">
    <property type="entry name" value="RNaseH_sf"/>
</dbReference>
<evidence type="ECO:0000259" key="1">
    <source>
        <dbReference type="Pfam" id="PF13358"/>
    </source>
</evidence>
<gene>
    <name evidence="2" type="ORF">E4K63_05440</name>
</gene>
<protein>
    <recommendedName>
        <fullName evidence="1">Tc1-like transposase DDE domain-containing protein</fullName>
    </recommendedName>
</protein>
<dbReference type="EMBL" id="CP038241">
    <property type="protein sequence ID" value="QIV96302.1"/>
    <property type="molecule type" value="Genomic_DNA"/>
</dbReference>
<keyword evidence="3" id="KW-1185">Reference proteome</keyword>
<dbReference type="GO" id="GO:0003676">
    <property type="term" value="F:nucleic acid binding"/>
    <property type="evidence" value="ECO:0007669"/>
    <property type="project" value="InterPro"/>
</dbReference>
<dbReference type="InterPro" id="IPR038717">
    <property type="entry name" value="Tc1-like_DDE_dom"/>
</dbReference>
<dbReference type="AlphaFoldDB" id="A0AAE7CQZ3"/>
<proteinExistence type="predicted"/>
<organism evidence="2 3">
    <name type="scientific">Allofrancisella inopinata</name>
    <dbReference type="NCBI Taxonomy" id="1085647"/>
    <lineage>
        <taxon>Bacteria</taxon>
        <taxon>Pseudomonadati</taxon>
        <taxon>Pseudomonadota</taxon>
        <taxon>Gammaproteobacteria</taxon>
        <taxon>Thiotrichales</taxon>
        <taxon>Francisellaceae</taxon>
        <taxon>Allofrancisella</taxon>
    </lineage>
</organism>